<dbReference type="PROSITE" id="PS01031">
    <property type="entry name" value="SHSP"/>
    <property type="match status" value="1"/>
</dbReference>
<evidence type="ECO:0000256" key="2">
    <source>
        <dbReference type="RuleBase" id="RU003616"/>
    </source>
</evidence>
<reference evidence="4 5" key="1">
    <citation type="submission" date="2015-11" db="EMBL/GenBank/DDBJ databases">
        <title>Genomic analysis of 38 Legionella species identifies large and diverse effector repertoires.</title>
        <authorList>
            <person name="Burstein D."/>
            <person name="Amaro F."/>
            <person name="Zusman T."/>
            <person name="Lifshitz Z."/>
            <person name="Cohen O."/>
            <person name="Gilbert J.A."/>
            <person name="Pupko T."/>
            <person name="Shuman H.A."/>
            <person name="Segal G."/>
        </authorList>
    </citation>
    <scope>NUCLEOTIDE SEQUENCE [LARGE SCALE GENOMIC DNA]</scope>
    <source>
        <strain evidence="4 5">PX-1-G2-E2</strain>
    </source>
</reference>
<dbReference type="STRING" id="466.Lmac_1993"/>
<dbReference type="InterPro" id="IPR008978">
    <property type="entry name" value="HSP20-like_chaperone"/>
</dbReference>
<evidence type="ECO:0000256" key="1">
    <source>
        <dbReference type="PROSITE-ProRule" id="PRU00285"/>
    </source>
</evidence>
<feature type="domain" description="SHSP" evidence="3">
    <location>
        <begin position="33"/>
        <end position="141"/>
    </location>
</feature>
<dbReference type="CDD" id="cd06464">
    <property type="entry name" value="ACD_sHsps-like"/>
    <property type="match status" value="1"/>
</dbReference>
<evidence type="ECO:0000259" key="3">
    <source>
        <dbReference type="PROSITE" id="PS01031"/>
    </source>
</evidence>
<dbReference type="Pfam" id="PF00011">
    <property type="entry name" value="HSP20"/>
    <property type="match status" value="1"/>
</dbReference>
<sequence>MDEFNEKLNQELDFIERQICKLHDSLLIPCGNVLQLRAWRPCTDIYETDKAVIVKVEAAGMHLNDFQIAFANSVLTIQGIRRDTEAKLSYHCLEIPYGEFQLRVLIPGSFVGEHADLTYENGYLYIELPKITKPGRKRREQ</sequence>
<dbReference type="OrthoDB" id="9792695at2"/>
<dbReference type="PATRIC" id="fig|466.6.peg.2109"/>
<dbReference type="Gene3D" id="2.60.40.790">
    <property type="match status" value="1"/>
</dbReference>
<dbReference type="Proteomes" id="UP000054908">
    <property type="component" value="Unassembled WGS sequence"/>
</dbReference>
<protein>
    <submittedName>
        <fullName evidence="4">Heat shock protein</fullName>
    </submittedName>
</protein>
<dbReference type="AlphaFoldDB" id="A0A0W0W070"/>
<comment type="caution">
    <text evidence="4">The sequence shown here is derived from an EMBL/GenBank/DDBJ whole genome shotgun (WGS) entry which is preliminary data.</text>
</comment>
<organism evidence="4 5">
    <name type="scientific">Legionella maceachernii</name>
    <dbReference type="NCBI Taxonomy" id="466"/>
    <lineage>
        <taxon>Bacteria</taxon>
        <taxon>Pseudomonadati</taxon>
        <taxon>Pseudomonadota</taxon>
        <taxon>Gammaproteobacteria</taxon>
        <taxon>Legionellales</taxon>
        <taxon>Legionellaceae</taxon>
        <taxon>Legionella</taxon>
    </lineage>
</organism>
<comment type="similarity">
    <text evidence="1 2">Belongs to the small heat shock protein (HSP20) family.</text>
</comment>
<dbReference type="EMBL" id="LNYL01000044">
    <property type="protein sequence ID" value="KTD25629.1"/>
    <property type="molecule type" value="Genomic_DNA"/>
</dbReference>
<gene>
    <name evidence="4" type="ORF">Lmac_1993</name>
</gene>
<evidence type="ECO:0000313" key="4">
    <source>
        <dbReference type="EMBL" id="KTD25629.1"/>
    </source>
</evidence>
<dbReference type="RefSeq" id="WP_058452734.1">
    <property type="nucleotide sequence ID" value="NZ_CAAAIB010000002.1"/>
</dbReference>
<dbReference type="InterPro" id="IPR002068">
    <property type="entry name" value="A-crystallin/Hsp20_dom"/>
</dbReference>
<name>A0A0W0W070_9GAMM</name>
<evidence type="ECO:0000313" key="5">
    <source>
        <dbReference type="Proteomes" id="UP000054908"/>
    </source>
</evidence>
<accession>A0A0W0W070</accession>
<keyword evidence="4" id="KW-0346">Stress response</keyword>
<dbReference type="SUPFAM" id="SSF49764">
    <property type="entry name" value="HSP20-like chaperones"/>
    <property type="match status" value="1"/>
</dbReference>
<proteinExistence type="inferred from homology"/>
<keyword evidence="5" id="KW-1185">Reference proteome</keyword>